<evidence type="ECO:0000313" key="3">
    <source>
        <dbReference type="Proteomes" id="UP000078542"/>
    </source>
</evidence>
<accession>A0A151IEK5</accession>
<name>A0A151IEK5_9HYME</name>
<gene>
    <name evidence="2" type="ORF">ALC62_10011</name>
</gene>
<feature type="signal peptide" evidence="1">
    <location>
        <begin position="1"/>
        <end position="20"/>
    </location>
</feature>
<dbReference type="EMBL" id="KQ977866">
    <property type="protein sequence ID" value="KYM99241.1"/>
    <property type="molecule type" value="Genomic_DNA"/>
</dbReference>
<evidence type="ECO:0000313" key="2">
    <source>
        <dbReference type="EMBL" id="KYM99241.1"/>
    </source>
</evidence>
<sequence>MSHKLLSCIFLGVINKVAMGVDIGVDVKITLNARFTKGDNTNLYAITNECPGRGLNLVRGISFRN</sequence>
<feature type="chain" id="PRO_5007582123" evidence="1">
    <location>
        <begin position="21"/>
        <end position="65"/>
    </location>
</feature>
<dbReference type="Proteomes" id="UP000078542">
    <property type="component" value="Unassembled WGS sequence"/>
</dbReference>
<keyword evidence="1" id="KW-0732">Signal</keyword>
<organism evidence="2 3">
    <name type="scientific">Cyphomyrmex costatus</name>
    <dbReference type="NCBI Taxonomy" id="456900"/>
    <lineage>
        <taxon>Eukaryota</taxon>
        <taxon>Metazoa</taxon>
        <taxon>Ecdysozoa</taxon>
        <taxon>Arthropoda</taxon>
        <taxon>Hexapoda</taxon>
        <taxon>Insecta</taxon>
        <taxon>Pterygota</taxon>
        <taxon>Neoptera</taxon>
        <taxon>Endopterygota</taxon>
        <taxon>Hymenoptera</taxon>
        <taxon>Apocrita</taxon>
        <taxon>Aculeata</taxon>
        <taxon>Formicoidea</taxon>
        <taxon>Formicidae</taxon>
        <taxon>Myrmicinae</taxon>
        <taxon>Cyphomyrmex</taxon>
    </lineage>
</organism>
<keyword evidence="3" id="KW-1185">Reference proteome</keyword>
<proteinExistence type="predicted"/>
<dbReference type="AlphaFoldDB" id="A0A151IEK5"/>
<reference evidence="2 3" key="1">
    <citation type="submission" date="2016-03" db="EMBL/GenBank/DDBJ databases">
        <title>Cyphomyrmex costatus WGS genome.</title>
        <authorList>
            <person name="Nygaard S."/>
            <person name="Hu H."/>
            <person name="Boomsma J."/>
            <person name="Zhang G."/>
        </authorList>
    </citation>
    <scope>NUCLEOTIDE SEQUENCE [LARGE SCALE GENOMIC DNA]</scope>
    <source>
        <strain evidence="2">MS0001</strain>
        <tissue evidence="2">Whole body</tissue>
    </source>
</reference>
<evidence type="ECO:0000256" key="1">
    <source>
        <dbReference type="SAM" id="SignalP"/>
    </source>
</evidence>
<protein>
    <submittedName>
        <fullName evidence="2">Uncharacterized protein</fullName>
    </submittedName>
</protein>